<proteinExistence type="predicted"/>
<dbReference type="EMBL" id="FRBC01000012">
    <property type="protein sequence ID" value="SHK67338.1"/>
    <property type="molecule type" value="Genomic_DNA"/>
</dbReference>
<protein>
    <submittedName>
        <fullName evidence="1">Uncharacterized protein</fullName>
    </submittedName>
</protein>
<evidence type="ECO:0000313" key="1">
    <source>
        <dbReference type="EMBL" id="SHK67338.1"/>
    </source>
</evidence>
<name>A0A1M6UE54_SELRU</name>
<dbReference type="RefSeq" id="WP_073089602.1">
    <property type="nucleotide sequence ID" value="NZ_FRBC01000012.1"/>
</dbReference>
<gene>
    <name evidence="1" type="ORF">SAMN05216582_1127</name>
</gene>
<accession>A0A1M6UE54</accession>
<dbReference type="Proteomes" id="UP000184263">
    <property type="component" value="Unassembled WGS sequence"/>
</dbReference>
<organism evidence="1 2">
    <name type="scientific">Selenomonas ruminantium</name>
    <dbReference type="NCBI Taxonomy" id="971"/>
    <lineage>
        <taxon>Bacteria</taxon>
        <taxon>Bacillati</taxon>
        <taxon>Bacillota</taxon>
        <taxon>Negativicutes</taxon>
        <taxon>Selenomonadales</taxon>
        <taxon>Selenomonadaceae</taxon>
        <taxon>Selenomonas</taxon>
    </lineage>
</organism>
<dbReference type="OrthoDB" id="1667076at2"/>
<sequence>MAKFDKGTTLDTKDLENVAGGTYIDSMQVCHFLNQAGYDNVLKGGVLPNLDGMRSALNDMGITSNDHGGFSKGNTYTMGDKTLTQDELMKVLQDKFPNAKG</sequence>
<dbReference type="AlphaFoldDB" id="A0A1M6UE54"/>
<evidence type="ECO:0000313" key="2">
    <source>
        <dbReference type="Proteomes" id="UP000184263"/>
    </source>
</evidence>
<reference evidence="1 2" key="1">
    <citation type="submission" date="2016-11" db="EMBL/GenBank/DDBJ databases">
        <authorList>
            <person name="Jaros S."/>
            <person name="Januszkiewicz K."/>
            <person name="Wedrychowicz H."/>
        </authorList>
    </citation>
    <scope>NUCLEOTIDE SEQUENCE [LARGE SCALE GENOMIC DNA]</scope>
    <source>
        <strain evidence="1 2">HD4</strain>
    </source>
</reference>